<organism evidence="2">
    <name type="scientific">Cacopsylla melanoneura</name>
    <dbReference type="NCBI Taxonomy" id="428564"/>
    <lineage>
        <taxon>Eukaryota</taxon>
        <taxon>Metazoa</taxon>
        <taxon>Ecdysozoa</taxon>
        <taxon>Arthropoda</taxon>
        <taxon>Hexapoda</taxon>
        <taxon>Insecta</taxon>
        <taxon>Pterygota</taxon>
        <taxon>Neoptera</taxon>
        <taxon>Paraneoptera</taxon>
        <taxon>Hemiptera</taxon>
        <taxon>Sternorrhyncha</taxon>
        <taxon>Psylloidea</taxon>
        <taxon>Psyllidae</taxon>
        <taxon>Psyllinae</taxon>
        <taxon>Cacopsylla</taxon>
    </lineage>
</organism>
<dbReference type="AlphaFoldDB" id="A0A8D9E639"/>
<keyword evidence="1" id="KW-0472">Membrane</keyword>
<protein>
    <recommendedName>
        <fullName evidence="3">Transmembrane protein</fullName>
    </recommendedName>
</protein>
<dbReference type="EMBL" id="HBUF01103866">
    <property type="protein sequence ID" value="CAG6638753.1"/>
    <property type="molecule type" value="Transcribed_RNA"/>
</dbReference>
<proteinExistence type="predicted"/>
<accession>A0A8D9E639</accession>
<evidence type="ECO:0000256" key="1">
    <source>
        <dbReference type="SAM" id="Phobius"/>
    </source>
</evidence>
<keyword evidence="1" id="KW-0812">Transmembrane</keyword>
<feature type="transmembrane region" description="Helical" evidence="1">
    <location>
        <begin position="73"/>
        <end position="93"/>
    </location>
</feature>
<reference evidence="2" key="1">
    <citation type="submission" date="2021-05" db="EMBL/GenBank/DDBJ databases">
        <authorList>
            <person name="Alioto T."/>
            <person name="Alioto T."/>
            <person name="Gomez Garrido J."/>
        </authorList>
    </citation>
    <scope>NUCLEOTIDE SEQUENCE</scope>
</reference>
<sequence>MQPGLSVFTLRTQKSILIIGLYQLETKKVVSLGKDIVCIPLQRQNWVWAQRGCLEETVFDESFHTTNNSKMKMILLLFGGLQLVNMSTAILFFKFPSQHSLQSELSADDDEQFFI</sequence>
<dbReference type="EMBL" id="HBUF01432705">
    <property type="protein sequence ID" value="CAG6742138.1"/>
    <property type="molecule type" value="Transcribed_RNA"/>
</dbReference>
<name>A0A8D9E639_9HEMI</name>
<evidence type="ECO:0008006" key="3">
    <source>
        <dbReference type="Google" id="ProtNLM"/>
    </source>
</evidence>
<evidence type="ECO:0000313" key="2">
    <source>
        <dbReference type="EMBL" id="CAG6742138.1"/>
    </source>
</evidence>
<keyword evidence="1" id="KW-1133">Transmembrane helix</keyword>